<keyword evidence="2" id="KW-1185">Reference proteome</keyword>
<accession>A0A8J7U7V4</accession>
<dbReference type="RefSeq" id="WP_207863552.1">
    <property type="nucleotide sequence ID" value="NZ_JAFREP010000063.1"/>
</dbReference>
<comment type="caution">
    <text evidence="1">The sequence shown here is derived from an EMBL/GenBank/DDBJ whole genome shotgun (WGS) entry which is preliminary data.</text>
</comment>
<gene>
    <name evidence="1" type="ORF">J3U88_33340</name>
</gene>
<evidence type="ECO:0000313" key="1">
    <source>
        <dbReference type="EMBL" id="MBO1323399.1"/>
    </source>
</evidence>
<evidence type="ECO:0000313" key="2">
    <source>
        <dbReference type="Proteomes" id="UP000664417"/>
    </source>
</evidence>
<reference evidence="1" key="1">
    <citation type="submission" date="2021-03" db="EMBL/GenBank/DDBJ databases">
        <authorList>
            <person name="Wang G."/>
        </authorList>
    </citation>
    <scope>NUCLEOTIDE SEQUENCE</scope>
    <source>
        <strain evidence="1">KCTC 12899</strain>
    </source>
</reference>
<sequence>MNGGAVSTYPPFEQQIIEKSGFTRSISEWEKSLETHPVQNRLMPWQLNQEKAVDIHKPSRSISIS</sequence>
<protein>
    <submittedName>
        <fullName evidence="1">Uncharacterized protein</fullName>
    </submittedName>
</protein>
<proteinExistence type="predicted"/>
<dbReference type="EMBL" id="JAFREP010000063">
    <property type="protein sequence ID" value="MBO1323399.1"/>
    <property type="molecule type" value="Genomic_DNA"/>
</dbReference>
<name>A0A8J7U7V4_9BACT</name>
<organism evidence="1 2">
    <name type="scientific">Acanthopleuribacter pedis</name>
    <dbReference type="NCBI Taxonomy" id="442870"/>
    <lineage>
        <taxon>Bacteria</taxon>
        <taxon>Pseudomonadati</taxon>
        <taxon>Acidobacteriota</taxon>
        <taxon>Holophagae</taxon>
        <taxon>Acanthopleuribacterales</taxon>
        <taxon>Acanthopleuribacteraceae</taxon>
        <taxon>Acanthopleuribacter</taxon>
    </lineage>
</organism>
<dbReference type="Proteomes" id="UP000664417">
    <property type="component" value="Unassembled WGS sequence"/>
</dbReference>
<dbReference type="AlphaFoldDB" id="A0A8J7U7V4"/>